<dbReference type="Proteomes" id="UP000584867">
    <property type="component" value="Unassembled WGS sequence"/>
</dbReference>
<organism evidence="2 3">
    <name type="scientific">Granulicella mallensis</name>
    <dbReference type="NCBI Taxonomy" id="940614"/>
    <lineage>
        <taxon>Bacteria</taxon>
        <taxon>Pseudomonadati</taxon>
        <taxon>Acidobacteriota</taxon>
        <taxon>Terriglobia</taxon>
        <taxon>Terriglobales</taxon>
        <taxon>Acidobacteriaceae</taxon>
        <taxon>Granulicella</taxon>
    </lineage>
</organism>
<evidence type="ECO:0000313" key="2">
    <source>
        <dbReference type="EMBL" id="MBB5066069.1"/>
    </source>
</evidence>
<dbReference type="EMBL" id="JACHIO010000023">
    <property type="protein sequence ID" value="MBB5066069.1"/>
    <property type="molecule type" value="Genomic_DNA"/>
</dbReference>
<evidence type="ECO:0000256" key="1">
    <source>
        <dbReference type="SAM" id="SignalP"/>
    </source>
</evidence>
<keyword evidence="1" id="KW-0732">Signal</keyword>
<dbReference type="RefSeq" id="WP_184259309.1">
    <property type="nucleotide sequence ID" value="NZ_JACHIO010000023.1"/>
</dbReference>
<name>A0A7W7ZTV1_9BACT</name>
<gene>
    <name evidence="2" type="ORF">HDF15_004441</name>
</gene>
<dbReference type="AlphaFoldDB" id="A0A7W7ZTV1"/>
<evidence type="ECO:0008006" key="4">
    <source>
        <dbReference type="Google" id="ProtNLM"/>
    </source>
</evidence>
<proteinExistence type="predicted"/>
<protein>
    <recommendedName>
        <fullName evidence="4">Haem-binding uptake Tiki superfamily ChaN domain-containing protein</fullName>
    </recommendedName>
</protein>
<accession>A0A7W7ZTV1</accession>
<sequence>MARYLSMKSRLALAISLSLFLISGSLLAAPVVTEDAIRATLAAHAVPLHGAGEARLLVEARSHDFFLLGELHGEHEIPELMKDLWPQLWTAGYRHVAGELSPWAAEHLDQAKGLWTQDQAALVDQFAGPNHHVVWGCDIDEGQPERLIADIAKLNPEDATLKQMVALTAQGYNRKQAPQLLSLSETDHPARDITTGGISLWNNLRQTLRVEALRSNPGTRLGASEARELVMKELFLSHYRQAPEGKVFLRFGRNHLHRGYDARGVSTLGNFVAELAVAENKSVFNVGAFAAGGKEHLAGETFNADERQDELSFALLAQLAGTDATLFDLRMLRPMLHSIAPEKRTPLETNLTYWADSYDFLICYPVVSPLMNDLPRGVAGGEMERR</sequence>
<feature type="signal peptide" evidence="1">
    <location>
        <begin position="1"/>
        <end position="28"/>
    </location>
</feature>
<evidence type="ECO:0000313" key="3">
    <source>
        <dbReference type="Proteomes" id="UP000584867"/>
    </source>
</evidence>
<comment type="caution">
    <text evidence="2">The sequence shown here is derived from an EMBL/GenBank/DDBJ whole genome shotgun (WGS) entry which is preliminary data.</text>
</comment>
<reference evidence="2 3" key="1">
    <citation type="submission" date="2020-08" db="EMBL/GenBank/DDBJ databases">
        <title>Genomic Encyclopedia of Type Strains, Phase IV (KMG-V): Genome sequencing to study the core and pangenomes of soil and plant-associated prokaryotes.</title>
        <authorList>
            <person name="Whitman W."/>
        </authorList>
    </citation>
    <scope>NUCLEOTIDE SEQUENCE [LARGE SCALE GENOMIC DNA]</scope>
    <source>
        <strain evidence="2 3">X5P3</strain>
    </source>
</reference>
<feature type="chain" id="PRO_5031062123" description="Haem-binding uptake Tiki superfamily ChaN domain-containing protein" evidence="1">
    <location>
        <begin position="29"/>
        <end position="386"/>
    </location>
</feature>